<dbReference type="OrthoDB" id="9835691at2"/>
<protein>
    <submittedName>
        <fullName evidence="2">Uncharacterized protein</fullName>
    </submittedName>
</protein>
<accession>A0A6N7Q0G1</accession>
<evidence type="ECO:0000313" key="3">
    <source>
        <dbReference type="Proteomes" id="UP000440224"/>
    </source>
</evidence>
<dbReference type="Proteomes" id="UP000440224">
    <property type="component" value="Unassembled WGS sequence"/>
</dbReference>
<keyword evidence="3" id="KW-1185">Reference proteome</keyword>
<sequence>MYGHGTLLVTTAALLVSFGSQAEPQASVVTPDPACFTSLGVRLDDPGSIPGGQDPERIELFLDGRPCIHIAPEGEACVMRAPAGAVCAVIAPLSIAEGWCHLGSDGSFSANFQVVASRLLADDVLHTLTAHVTTPEGLTMLEAPVSVTRYSPWSPNPDDRSVTCFQGNAAFGAAAPPAPKGPRQD</sequence>
<keyword evidence="1" id="KW-0732">Signal</keyword>
<name>A0A6N7Q0G1_9BACT</name>
<proteinExistence type="predicted"/>
<feature type="chain" id="PRO_5027055948" evidence="1">
    <location>
        <begin position="23"/>
        <end position="185"/>
    </location>
</feature>
<evidence type="ECO:0000256" key="1">
    <source>
        <dbReference type="SAM" id="SignalP"/>
    </source>
</evidence>
<dbReference type="EMBL" id="WJIE01000012">
    <property type="protein sequence ID" value="MRG96656.1"/>
    <property type="molecule type" value="Genomic_DNA"/>
</dbReference>
<organism evidence="2 3">
    <name type="scientific">Polyangium spumosum</name>
    <dbReference type="NCBI Taxonomy" id="889282"/>
    <lineage>
        <taxon>Bacteria</taxon>
        <taxon>Pseudomonadati</taxon>
        <taxon>Myxococcota</taxon>
        <taxon>Polyangia</taxon>
        <taxon>Polyangiales</taxon>
        <taxon>Polyangiaceae</taxon>
        <taxon>Polyangium</taxon>
    </lineage>
</organism>
<comment type="caution">
    <text evidence="2">The sequence shown here is derived from an EMBL/GenBank/DDBJ whole genome shotgun (WGS) entry which is preliminary data.</text>
</comment>
<dbReference type="RefSeq" id="WP_153823459.1">
    <property type="nucleotide sequence ID" value="NZ_WJIE01000012.1"/>
</dbReference>
<evidence type="ECO:0000313" key="2">
    <source>
        <dbReference type="EMBL" id="MRG96656.1"/>
    </source>
</evidence>
<gene>
    <name evidence="2" type="ORF">GF068_32740</name>
</gene>
<reference evidence="2 3" key="1">
    <citation type="submission" date="2019-10" db="EMBL/GenBank/DDBJ databases">
        <title>A soil myxobacterium in the family Polyangiaceae.</title>
        <authorList>
            <person name="Li Y."/>
            <person name="Wang J."/>
        </authorList>
    </citation>
    <scope>NUCLEOTIDE SEQUENCE [LARGE SCALE GENOMIC DNA]</scope>
    <source>
        <strain evidence="2 3">DSM 14734</strain>
    </source>
</reference>
<dbReference type="AlphaFoldDB" id="A0A6N7Q0G1"/>
<feature type="signal peptide" evidence="1">
    <location>
        <begin position="1"/>
        <end position="22"/>
    </location>
</feature>